<feature type="transmembrane region" description="Helical" evidence="1">
    <location>
        <begin position="39"/>
        <end position="58"/>
    </location>
</feature>
<evidence type="ECO:0000313" key="2">
    <source>
        <dbReference type="EMBL" id="GEB52632.1"/>
    </source>
</evidence>
<comment type="caution">
    <text evidence="2">The sequence shown here is derived from an EMBL/GenBank/DDBJ whole genome shotgun (WGS) entry which is preliminary data.</text>
</comment>
<name>A0A4Y3R4Z0_STRCI</name>
<keyword evidence="1" id="KW-1133">Transmembrane helix</keyword>
<sequence length="60" mass="6688">MTPGRLAVAVLTVLALIFVFENTQHTRIRLLVPEITMPLWTALLAVGLIGWLCGRFVARK</sequence>
<accession>A0A4Y3R4Z0</accession>
<dbReference type="AlphaFoldDB" id="A0A4Y3R4Z0"/>
<dbReference type="Proteomes" id="UP000319210">
    <property type="component" value="Unassembled WGS sequence"/>
</dbReference>
<keyword evidence="1" id="KW-0472">Membrane</keyword>
<reference evidence="2 3" key="1">
    <citation type="submission" date="2019-06" db="EMBL/GenBank/DDBJ databases">
        <title>Whole genome shotgun sequence of Streptomyces cacaoi subsp. cacaoi NBRC 12748.</title>
        <authorList>
            <person name="Hosoyama A."/>
            <person name="Uohara A."/>
            <person name="Ohji S."/>
            <person name="Ichikawa N."/>
        </authorList>
    </citation>
    <scope>NUCLEOTIDE SEQUENCE [LARGE SCALE GENOMIC DNA]</scope>
    <source>
        <strain evidence="2 3">NBRC 12748</strain>
    </source>
</reference>
<proteinExistence type="predicted"/>
<organism evidence="2 3">
    <name type="scientific">Streptomyces cacaoi</name>
    <dbReference type="NCBI Taxonomy" id="1898"/>
    <lineage>
        <taxon>Bacteria</taxon>
        <taxon>Bacillati</taxon>
        <taxon>Actinomycetota</taxon>
        <taxon>Actinomycetes</taxon>
        <taxon>Kitasatosporales</taxon>
        <taxon>Streptomycetaceae</taxon>
        <taxon>Streptomyces</taxon>
    </lineage>
</organism>
<evidence type="ECO:0000313" key="3">
    <source>
        <dbReference type="Proteomes" id="UP000319210"/>
    </source>
</evidence>
<protein>
    <recommendedName>
        <fullName evidence="4">DUF1049 domain-containing protein</fullName>
    </recommendedName>
</protein>
<evidence type="ECO:0008006" key="4">
    <source>
        <dbReference type="Google" id="ProtNLM"/>
    </source>
</evidence>
<keyword evidence="3" id="KW-1185">Reference proteome</keyword>
<evidence type="ECO:0000256" key="1">
    <source>
        <dbReference type="SAM" id="Phobius"/>
    </source>
</evidence>
<dbReference type="EMBL" id="BJMM01000034">
    <property type="protein sequence ID" value="GEB52632.1"/>
    <property type="molecule type" value="Genomic_DNA"/>
</dbReference>
<gene>
    <name evidence="2" type="ORF">SCA03_51830</name>
</gene>
<keyword evidence="1" id="KW-0812">Transmembrane</keyword>